<feature type="transmembrane region" description="Helical" evidence="7">
    <location>
        <begin position="190"/>
        <end position="209"/>
    </location>
</feature>
<dbReference type="Proteomes" id="UP000310263">
    <property type="component" value="Unassembled WGS sequence"/>
</dbReference>
<comment type="caution">
    <text evidence="9">The sequence shown here is derived from an EMBL/GenBank/DDBJ whole genome shotgun (WGS) entry which is preliminary data.</text>
</comment>
<feature type="transmembrane region" description="Helical" evidence="7">
    <location>
        <begin position="221"/>
        <end position="242"/>
    </location>
</feature>
<proteinExistence type="inferred from homology"/>
<dbReference type="EMBL" id="SRYE01000001">
    <property type="protein sequence ID" value="TGY63463.1"/>
    <property type="molecule type" value="Genomic_DNA"/>
</dbReference>
<keyword evidence="10" id="KW-1185">Reference proteome</keyword>
<name>A0A4S2F6W4_9ACTN</name>
<feature type="transmembrane region" description="Helical" evidence="7">
    <location>
        <begin position="367"/>
        <end position="385"/>
    </location>
</feature>
<dbReference type="PANTHER" id="PTHR40074">
    <property type="entry name" value="O-ACETYLTRANSFERASE WECH"/>
    <property type="match status" value="1"/>
</dbReference>
<feature type="transmembrane region" description="Helical" evidence="7">
    <location>
        <begin position="329"/>
        <end position="347"/>
    </location>
</feature>
<evidence type="ECO:0000259" key="8">
    <source>
        <dbReference type="Pfam" id="PF01757"/>
    </source>
</evidence>
<keyword evidence="9" id="KW-0808">Transferase</keyword>
<feature type="transmembrane region" description="Helical" evidence="7">
    <location>
        <begin position="38"/>
        <end position="57"/>
    </location>
</feature>
<dbReference type="OrthoDB" id="1072135at2"/>
<evidence type="ECO:0000256" key="3">
    <source>
        <dbReference type="ARBA" id="ARBA00022475"/>
    </source>
</evidence>
<evidence type="ECO:0000256" key="5">
    <source>
        <dbReference type="ARBA" id="ARBA00022989"/>
    </source>
</evidence>
<organism evidence="9 10">
    <name type="scientific">Muricaecibacterium torontonense</name>
    <dbReference type="NCBI Taxonomy" id="3032871"/>
    <lineage>
        <taxon>Bacteria</taxon>
        <taxon>Bacillati</taxon>
        <taxon>Actinomycetota</taxon>
        <taxon>Coriobacteriia</taxon>
        <taxon>Coriobacteriales</taxon>
        <taxon>Atopobiaceae</taxon>
        <taxon>Muricaecibacterium</taxon>
    </lineage>
</organism>
<feature type="domain" description="Acyltransferase 3" evidence="8">
    <location>
        <begin position="46"/>
        <end position="379"/>
    </location>
</feature>
<keyword evidence="4 7" id="KW-0812">Transmembrane</keyword>
<dbReference type="GO" id="GO:0009246">
    <property type="term" value="P:enterobacterial common antigen biosynthetic process"/>
    <property type="evidence" value="ECO:0007669"/>
    <property type="project" value="TreeGrafter"/>
</dbReference>
<keyword evidence="9" id="KW-0012">Acyltransferase</keyword>
<keyword evidence="3" id="KW-1003">Cell membrane</keyword>
<feature type="transmembrane region" description="Helical" evidence="7">
    <location>
        <begin position="249"/>
        <end position="268"/>
    </location>
</feature>
<evidence type="ECO:0000313" key="9">
    <source>
        <dbReference type="EMBL" id="TGY63463.1"/>
    </source>
</evidence>
<comment type="similarity">
    <text evidence="2">Belongs to the acyltransferase 3 family.</text>
</comment>
<evidence type="ECO:0000256" key="2">
    <source>
        <dbReference type="ARBA" id="ARBA00007400"/>
    </source>
</evidence>
<comment type="subcellular location">
    <subcellularLocation>
        <location evidence="1">Cell membrane</location>
        <topology evidence="1">Multi-pass membrane protein</topology>
    </subcellularLocation>
</comment>
<dbReference type="Pfam" id="PF01757">
    <property type="entry name" value="Acyl_transf_3"/>
    <property type="match status" value="1"/>
</dbReference>
<reference evidence="9 10" key="1">
    <citation type="submission" date="2019-04" db="EMBL/GenBank/DDBJ databases">
        <title>Microbes associate with the intestines of laboratory mice.</title>
        <authorList>
            <person name="Navarre W."/>
            <person name="Wong E."/>
            <person name="Huang K."/>
            <person name="Tropini C."/>
            <person name="Ng K."/>
            <person name="Yu B."/>
        </authorList>
    </citation>
    <scope>NUCLEOTIDE SEQUENCE [LARGE SCALE GENOMIC DNA]</scope>
    <source>
        <strain evidence="9 10">NM07_P-09</strain>
    </source>
</reference>
<dbReference type="GO" id="GO:0016413">
    <property type="term" value="F:O-acetyltransferase activity"/>
    <property type="evidence" value="ECO:0007669"/>
    <property type="project" value="TreeGrafter"/>
</dbReference>
<evidence type="ECO:0000256" key="6">
    <source>
        <dbReference type="ARBA" id="ARBA00023136"/>
    </source>
</evidence>
<dbReference type="AlphaFoldDB" id="A0A4S2F6W4"/>
<feature type="transmembrane region" description="Helical" evidence="7">
    <location>
        <begin position="77"/>
        <end position="98"/>
    </location>
</feature>
<dbReference type="GO" id="GO:0005886">
    <property type="term" value="C:plasma membrane"/>
    <property type="evidence" value="ECO:0007669"/>
    <property type="project" value="UniProtKB-SubCell"/>
</dbReference>
<protein>
    <submittedName>
        <fullName evidence="9">Acyltransferase</fullName>
    </submittedName>
</protein>
<evidence type="ECO:0000256" key="4">
    <source>
        <dbReference type="ARBA" id="ARBA00022692"/>
    </source>
</evidence>
<evidence type="ECO:0000256" key="7">
    <source>
        <dbReference type="SAM" id="Phobius"/>
    </source>
</evidence>
<accession>A0A4S2F6W4</accession>
<gene>
    <name evidence="9" type="ORF">E5334_02915</name>
</gene>
<keyword evidence="5 7" id="KW-1133">Transmembrane helix</keyword>
<evidence type="ECO:0000313" key="10">
    <source>
        <dbReference type="Proteomes" id="UP000310263"/>
    </source>
</evidence>
<feature type="transmembrane region" description="Helical" evidence="7">
    <location>
        <begin position="119"/>
        <end position="140"/>
    </location>
</feature>
<feature type="transmembrane region" description="Helical" evidence="7">
    <location>
        <begin position="165"/>
        <end position="183"/>
    </location>
</feature>
<evidence type="ECO:0000256" key="1">
    <source>
        <dbReference type="ARBA" id="ARBA00004651"/>
    </source>
</evidence>
<dbReference type="InterPro" id="IPR002656">
    <property type="entry name" value="Acyl_transf_3_dom"/>
</dbReference>
<dbReference type="PANTHER" id="PTHR40074:SF2">
    <property type="entry name" value="O-ACETYLTRANSFERASE WECH"/>
    <property type="match status" value="1"/>
</dbReference>
<keyword evidence="6 7" id="KW-0472">Membrane</keyword>
<feature type="transmembrane region" description="Helical" evidence="7">
    <location>
        <begin position="288"/>
        <end position="308"/>
    </location>
</feature>
<sequence length="395" mass="44341">MSHRCSEALFSAAQIRCAPVFKGRETVEMQDLMAKKRLVFVYGLNILAAFAVVMLHVSLDVLAPQGGGDPKWFTSFFLQAAFIFAVPVFFAVSGMNLLDYRSKYDTKTFFIKRVKRVGVVLLFGSAVCYLLYGLFPLSFWGAENATLTVKGFIKGLLSNTINDTYWFLYTIIYLYMLTPLLSLAAQRKHLLEYVMGCSLLVSVFIPLAATLGFDRSYLDPLFGWAAFANVALLYYVGGFYLARYLNRSIPWWAMLLLYLAATAAMAAVSAGSNGFIGFDAVPAEYNPYWISINSPFCMVQAAAVFLCAQALEPRLQSLKEGSQRVLAKVSGASLGVYLIQMPIINWIGLRLYWPHYQWLQNTVVRGLVVFFVALAVSLIWCELWGRLKQVVLRKE</sequence>